<feature type="compositionally biased region" description="Basic and acidic residues" evidence="1">
    <location>
        <begin position="17"/>
        <end position="49"/>
    </location>
</feature>
<reference evidence="3" key="1">
    <citation type="submission" date="2022-01" db="EMBL/GenBank/DDBJ databases">
        <authorList>
            <person name="Braso-Vives M."/>
        </authorList>
    </citation>
    <scope>NUCLEOTIDE SEQUENCE</scope>
</reference>
<evidence type="ECO:0000313" key="3">
    <source>
        <dbReference type="EMBL" id="CAH1256190.1"/>
    </source>
</evidence>
<gene>
    <name evidence="3" type="primary">Hypp1612</name>
    <name evidence="3" type="ORF">BLAG_LOCUS14679</name>
</gene>
<proteinExistence type="predicted"/>
<accession>A0A8K0EP31</accession>
<evidence type="ECO:0000256" key="1">
    <source>
        <dbReference type="SAM" id="MobiDB-lite"/>
    </source>
</evidence>
<name>A0A8K0EP31_BRALA</name>
<keyword evidence="2" id="KW-0812">Transmembrane</keyword>
<sequence length="248" mass="28620">MIWYKNTLSRPVLILPEDARHGPGTRKETETENQSRRDPSRLQPSRRDYTPHLMPRFHHLYLAANLLLVAMVILTKVTSSASLPTDDRKTLTRSITDVTMTEERTRDMISRARQAWLTALVDEILLSEGTNSKRSGIDTMGDHRLAQDTRTAWQRPLLKYLVSADPRIAYPQRRSITDRTMTEERSRDLVERARQAWISSLVDEIVDASGTSKRQITDVDVTSDHSKEFTHRERTAWLHRLLNAVQGH</sequence>
<feature type="region of interest" description="Disordered" evidence="1">
    <location>
        <begin position="16"/>
        <end position="49"/>
    </location>
</feature>
<evidence type="ECO:0000256" key="2">
    <source>
        <dbReference type="SAM" id="Phobius"/>
    </source>
</evidence>
<protein>
    <submittedName>
        <fullName evidence="3">Hypp1612 protein</fullName>
    </submittedName>
</protein>
<keyword evidence="2" id="KW-1133">Transmembrane helix</keyword>
<dbReference type="Proteomes" id="UP000838412">
    <property type="component" value="Chromosome 3"/>
</dbReference>
<dbReference type="OrthoDB" id="10036946at2759"/>
<dbReference type="AlphaFoldDB" id="A0A8K0EP31"/>
<organism evidence="3 4">
    <name type="scientific">Branchiostoma lanceolatum</name>
    <name type="common">Common lancelet</name>
    <name type="synonym">Amphioxus lanceolatum</name>
    <dbReference type="NCBI Taxonomy" id="7740"/>
    <lineage>
        <taxon>Eukaryota</taxon>
        <taxon>Metazoa</taxon>
        <taxon>Chordata</taxon>
        <taxon>Cephalochordata</taxon>
        <taxon>Leptocardii</taxon>
        <taxon>Amphioxiformes</taxon>
        <taxon>Branchiostomatidae</taxon>
        <taxon>Branchiostoma</taxon>
    </lineage>
</organism>
<feature type="transmembrane region" description="Helical" evidence="2">
    <location>
        <begin position="60"/>
        <end position="79"/>
    </location>
</feature>
<evidence type="ECO:0000313" key="4">
    <source>
        <dbReference type="Proteomes" id="UP000838412"/>
    </source>
</evidence>
<keyword evidence="4" id="KW-1185">Reference proteome</keyword>
<dbReference type="EMBL" id="OV696688">
    <property type="protein sequence ID" value="CAH1256190.1"/>
    <property type="molecule type" value="Genomic_DNA"/>
</dbReference>
<keyword evidence="2" id="KW-0472">Membrane</keyword>